<evidence type="ECO:0000256" key="2">
    <source>
        <dbReference type="ARBA" id="ARBA00022448"/>
    </source>
</evidence>
<name>A0A9D1LQV5_9FIRM</name>
<dbReference type="Gene3D" id="1.20.5.620">
    <property type="entry name" value="F1F0 ATP synthase subunit B, membrane domain"/>
    <property type="match status" value="1"/>
</dbReference>
<sequence length="200" mass="22169">MLNTDSIREKILGDARHNAAQLISDADVRAQKARAASETRISDARAQSQRDVEAQADEMRDRMLRMAELDMRKALLATKRQAIDEAFDRALERMRAMDTATAREFVMRQLLENAGGTESIVFDARDEKVYTPEFVATVNAALKKAGKSGELRLDAERRAIGGGFILKDGGAEIMCTYEAIMSQARSALEGDVLKLLFPES</sequence>
<evidence type="ECO:0000256" key="1">
    <source>
        <dbReference type="ARBA" id="ARBA00005901"/>
    </source>
</evidence>
<keyword evidence="3" id="KW-0406">Ion transport</keyword>
<organism evidence="4 5">
    <name type="scientific">Candidatus Fimadaptatus faecigallinarum</name>
    <dbReference type="NCBI Taxonomy" id="2840814"/>
    <lineage>
        <taxon>Bacteria</taxon>
        <taxon>Bacillati</taxon>
        <taxon>Bacillota</taxon>
        <taxon>Clostridia</taxon>
        <taxon>Eubacteriales</taxon>
        <taxon>Candidatus Fimadaptatus</taxon>
    </lineage>
</organism>
<evidence type="ECO:0000313" key="5">
    <source>
        <dbReference type="Proteomes" id="UP000824123"/>
    </source>
</evidence>
<dbReference type="InterPro" id="IPR002842">
    <property type="entry name" value="ATPase_V1_Esu"/>
</dbReference>
<gene>
    <name evidence="4" type="ORF">IAC59_03990</name>
</gene>
<dbReference type="GO" id="GO:0046961">
    <property type="term" value="F:proton-transporting ATPase activity, rotational mechanism"/>
    <property type="evidence" value="ECO:0007669"/>
    <property type="project" value="InterPro"/>
</dbReference>
<dbReference type="GO" id="GO:0033178">
    <property type="term" value="C:proton-transporting two-sector ATPase complex, catalytic domain"/>
    <property type="evidence" value="ECO:0007669"/>
    <property type="project" value="InterPro"/>
</dbReference>
<dbReference type="Proteomes" id="UP000824123">
    <property type="component" value="Unassembled WGS sequence"/>
</dbReference>
<proteinExistence type="inferred from homology"/>
<protein>
    <submittedName>
        <fullName evidence="4">V-type ATP synthase subunit E</fullName>
    </submittedName>
</protein>
<dbReference type="SUPFAM" id="SSF160527">
    <property type="entry name" value="V-type ATPase subunit E-like"/>
    <property type="match status" value="1"/>
</dbReference>
<comment type="similarity">
    <text evidence="1">Belongs to the V-ATPase E subunit family.</text>
</comment>
<evidence type="ECO:0000313" key="4">
    <source>
        <dbReference type="EMBL" id="HIU46398.1"/>
    </source>
</evidence>
<accession>A0A9D1LQV5</accession>
<keyword evidence="2" id="KW-0813">Transport</keyword>
<evidence type="ECO:0000256" key="3">
    <source>
        <dbReference type="ARBA" id="ARBA00023065"/>
    </source>
</evidence>
<comment type="caution">
    <text evidence="4">The sequence shown here is derived from an EMBL/GenBank/DDBJ whole genome shotgun (WGS) entry which is preliminary data.</text>
</comment>
<reference evidence="4" key="1">
    <citation type="submission" date="2020-10" db="EMBL/GenBank/DDBJ databases">
        <authorList>
            <person name="Gilroy R."/>
        </authorList>
    </citation>
    <scope>NUCLEOTIDE SEQUENCE</scope>
    <source>
        <strain evidence="4">ChiSxjej2B14-8506</strain>
    </source>
</reference>
<dbReference type="AlphaFoldDB" id="A0A9D1LQV5"/>
<dbReference type="EMBL" id="DVNK01000027">
    <property type="protein sequence ID" value="HIU46398.1"/>
    <property type="molecule type" value="Genomic_DNA"/>
</dbReference>
<dbReference type="Pfam" id="PF01991">
    <property type="entry name" value="vATP-synt_E"/>
    <property type="match status" value="1"/>
</dbReference>
<reference evidence="4" key="2">
    <citation type="journal article" date="2021" name="PeerJ">
        <title>Extensive microbial diversity within the chicken gut microbiome revealed by metagenomics and culture.</title>
        <authorList>
            <person name="Gilroy R."/>
            <person name="Ravi A."/>
            <person name="Getino M."/>
            <person name="Pursley I."/>
            <person name="Horton D.L."/>
            <person name="Alikhan N.F."/>
            <person name="Baker D."/>
            <person name="Gharbi K."/>
            <person name="Hall N."/>
            <person name="Watson M."/>
            <person name="Adriaenssens E.M."/>
            <person name="Foster-Nyarko E."/>
            <person name="Jarju S."/>
            <person name="Secka A."/>
            <person name="Antonio M."/>
            <person name="Oren A."/>
            <person name="Chaudhuri R.R."/>
            <person name="La Ragione R."/>
            <person name="Hildebrand F."/>
            <person name="Pallen M.J."/>
        </authorList>
    </citation>
    <scope>NUCLEOTIDE SEQUENCE</scope>
    <source>
        <strain evidence="4">ChiSxjej2B14-8506</strain>
    </source>
</reference>